<keyword evidence="2" id="KW-1185">Reference proteome</keyword>
<evidence type="ECO:0000313" key="2">
    <source>
        <dbReference type="Proteomes" id="UP000836841"/>
    </source>
</evidence>
<organism evidence="1 2">
    <name type="scientific">Thlaspi arvense</name>
    <name type="common">Field penny-cress</name>
    <dbReference type="NCBI Taxonomy" id="13288"/>
    <lineage>
        <taxon>Eukaryota</taxon>
        <taxon>Viridiplantae</taxon>
        <taxon>Streptophyta</taxon>
        <taxon>Embryophyta</taxon>
        <taxon>Tracheophyta</taxon>
        <taxon>Spermatophyta</taxon>
        <taxon>Magnoliopsida</taxon>
        <taxon>eudicotyledons</taxon>
        <taxon>Gunneridae</taxon>
        <taxon>Pentapetalae</taxon>
        <taxon>rosids</taxon>
        <taxon>malvids</taxon>
        <taxon>Brassicales</taxon>
        <taxon>Brassicaceae</taxon>
        <taxon>Thlaspideae</taxon>
        <taxon>Thlaspi</taxon>
    </lineage>
</organism>
<sequence length="79" mass="9452">MFQQVGRISGKSTTAWLIDEDYNVLQTFLLLNLEEFTPYERMFEEYITLNISNITSDAMTRAKNEQFAEWFKNYVRVKI</sequence>
<proteinExistence type="predicted"/>
<dbReference type="Proteomes" id="UP000836841">
    <property type="component" value="Chromosome 2"/>
</dbReference>
<dbReference type="AlphaFoldDB" id="A0AAU9RN35"/>
<accession>A0AAU9RN35</accession>
<dbReference type="EMBL" id="OU466858">
    <property type="protein sequence ID" value="CAH2046372.1"/>
    <property type="molecule type" value="Genomic_DNA"/>
</dbReference>
<gene>
    <name evidence="1" type="ORF">TAV2_LOCUS6039</name>
</gene>
<reference evidence="1 2" key="1">
    <citation type="submission" date="2022-03" db="EMBL/GenBank/DDBJ databases">
        <authorList>
            <person name="Nunn A."/>
            <person name="Chopra R."/>
            <person name="Nunn A."/>
            <person name="Contreras Garrido A."/>
        </authorList>
    </citation>
    <scope>NUCLEOTIDE SEQUENCE [LARGE SCALE GENOMIC DNA]</scope>
</reference>
<name>A0AAU9RN35_THLAR</name>
<feature type="non-terminal residue" evidence="1">
    <location>
        <position position="1"/>
    </location>
</feature>
<evidence type="ECO:0000313" key="1">
    <source>
        <dbReference type="EMBL" id="CAH2046372.1"/>
    </source>
</evidence>
<protein>
    <submittedName>
        <fullName evidence="1">Uncharacterized protein</fullName>
    </submittedName>
</protein>